<keyword evidence="4" id="KW-1185">Reference proteome</keyword>
<dbReference type="SUPFAM" id="SSF69065">
    <property type="entry name" value="RNase III domain-like"/>
    <property type="match status" value="1"/>
</dbReference>
<protein>
    <recommendedName>
        <fullName evidence="2">RNase III domain-containing protein</fullName>
    </recommendedName>
</protein>
<evidence type="ECO:0000313" key="4">
    <source>
        <dbReference type="Proteomes" id="UP000283895"/>
    </source>
</evidence>
<proteinExistence type="predicted"/>
<dbReference type="PROSITE" id="PS50142">
    <property type="entry name" value="RNASE_3_2"/>
    <property type="match status" value="1"/>
</dbReference>
<evidence type="ECO:0000256" key="1">
    <source>
        <dbReference type="SAM" id="MobiDB-lite"/>
    </source>
</evidence>
<dbReference type="STRING" id="356882.A0A423VBQ3"/>
<dbReference type="GO" id="GO:0006396">
    <property type="term" value="P:RNA processing"/>
    <property type="evidence" value="ECO:0007669"/>
    <property type="project" value="InterPro"/>
</dbReference>
<organism evidence="3 4">
    <name type="scientific">Cytospora schulzeri</name>
    <dbReference type="NCBI Taxonomy" id="448051"/>
    <lineage>
        <taxon>Eukaryota</taxon>
        <taxon>Fungi</taxon>
        <taxon>Dikarya</taxon>
        <taxon>Ascomycota</taxon>
        <taxon>Pezizomycotina</taxon>
        <taxon>Sordariomycetes</taxon>
        <taxon>Sordariomycetidae</taxon>
        <taxon>Diaporthales</taxon>
        <taxon>Cytosporaceae</taxon>
        <taxon>Cytospora</taxon>
    </lineage>
</organism>
<sequence length="483" mass="52916">MTIPLRGWARPRSAAARLAACEQLIGHNFNNLDLLKQALDSRDSLSRRLAIVGDCAVETHLVHRWWKKKDLSGTQWNELRTSVLCNENLSNVGFRMGINKCTLPDPCDTDMKTRMATTIEAVLAAVWLDTNRDAAALERVIDRLGLTHTLLDAGTTRAWLYSAITSSHRLPRYFFSGHHISLIQALSELKQPMIPPRDLASGNARPAAGQASPKQKAEQKRSEAPKTVPTGSRNEIEQLYMNIENDAMSQLSRQVLPSEQPGSKHLSDGVKHPKSNLSVERGKDGALQASVPRAQGAEYLASSGTDAKKSDQDAKQNMHDEGPLFRAKGPKSKESVRLDPPGNMKSDPSKTKGLRVQEMGPKPHEETGTGGTTSSEKGSRKVVTVNQGQKPPEGDPKSSGAQDDEAAREQEIQVLEKRIRRMSEKQSTNPNPSRLEELNKAVVQLDALKGIMVQAVQVNTSTDAAKRSVENSPMAKTEKAVSK</sequence>
<feature type="region of interest" description="Disordered" evidence="1">
    <location>
        <begin position="194"/>
        <end position="234"/>
    </location>
</feature>
<feature type="compositionally biased region" description="Basic and acidic residues" evidence="1">
    <location>
        <begin position="215"/>
        <end position="224"/>
    </location>
</feature>
<feature type="region of interest" description="Disordered" evidence="1">
    <location>
        <begin position="254"/>
        <end position="413"/>
    </location>
</feature>
<feature type="domain" description="RNase III" evidence="2">
    <location>
        <begin position="18"/>
        <end position="131"/>
    </location>
</feature>
<dbReference type="InterPro" id="IPR036389">
    <property type="entry name" value="RNase_III_sf"/>
</dbReference>
<name>A0A423VBQ3_9PEZI</name>
<feature type="compositionally biased region" description="Basic and acidic residues" evidence="1">
    <location>
        <begin position="306"/>
        <end position="323"/>
    </location>
</feature>
<evidence type="ECO:0000259" key="2">
    <source>
        <dbReference type="PROSITE" id="PS50142"/>
    </source>
</evidence>
<feature type="region of interest" description="Disordered" evidence="1">
    <location>
        <begin position="463"/>
        <end position="483"/>
    </location>
</feature>
<dbReference type="Gene3D" id="1.10.1520.10">
    <property type="entry name" value="Ribonuclease III domain"/>
    <property type="match status" value="1"/>
</dbReference>
<dbReference type="AlphaFoldDB" id="A0A423VBQ3"/>
<comment type="caution">
    <text evidence="3">The sequence shown here is derived from an EMBL/GenBank/DDBJ whole genome shotgun (WGS) entry which is preliminary data.</text>
</comment>
<accession>A0A423VBQ3</accession>
<reference evidence="3 4" key="1">
    <citation type="submission" date="2015-09" db="EMBL/GenBank/DDBJ databases">
        <title>Host preference determinants of Valsa canker pathogens revealed by comparative genomics.</title>
        <authorList>
            <person name="Yin Z."/>
            <person name="Huang L."/>
        </authorList>
    </citation>
    <scope>NUCLEOTIDE SEQUENCE [LARGE SCALE GENOMIC DNA]</scope>
    <source>
        <strain evidence="3 4">03-1</strain>
    </source>
</reference>
<dbReference type="Proteomes" id="UP000283895">
    <property type="component" value="Unassembled WGS sequence"/>
</dbReference>
<evidence type="ECO:0000313" key="3">
    <source>
        <dbReference type="EMBL" id="ROV88302.1"/>
    </source>
</evidence>
<dbReference type="OrthoDB" id="67027at2759"/>
<dbReference type="InterPro" id="IPR000999">
    <property type="entry name" value="RNase_III_dom"/>
</dbReference>
<dbReference type="EMBL" id="LKEA01000081">
    <property type="protein sequence ID" value="ROV88302.1"/>
    <property type="molecule type" value="Genomic_DNA"/>
</dbReference>
<dbReference type="Pfam" id="PF00636">
    <property type="entry name" value="Ribonuclease_3"/>
    <property type="match status" value="1"/>
</dbReference>
<gene>
    <name evidence="3" type="ORF">VMCG_10485</name>
</gene>
<dbReference type="GO" id="GO:0004525">
    <property type="term" value="F:ribonuclease III activity"/>
    <property type="evidence" value="ECO:0007669"/>
    <property type="project" value="InterPro"/>
</dbReference>